<evidence type="ECO:0000256" key="2">
    <source>
        <dbReference type="ARBA" id="ARBA00002388"/>
    </source>
</evidence>
<reference evidence="14" key="1">
    <citation type="submission" date="2022-07" db="EMBL/GenBank/DDBJ databases">
        <title>Phylogenomic reconstructions and comparative analyses of Kickxellomycotina fungi.</title>
        <authorList>
            <person name="Reynolds N.K."/>
            <person name="Stajich J.E."/>
            <person name="Barry K."/>
            <person name="Grigoriev I.V."/>
            <person name="Crous P."/>
            <person name="Smith M.E."/>
        </authorList>
    </citation>
    <scope>NUCLEOTIDE SEQUENCE</scope>
    <source>
        <strain evidence="14">RSA 567</strain>
    </source>
</reference>
<dbReference type="Gene3D" id="2.40.100.10">
    <property type="entry name" value="Cyclophilin-like"/>
    <property type="match status" value="1"/>
</dbReference>
<evidence type="ECO:0000256" key="11">
    <source>
        <dbReference type="SAM" id="MobiDB-lite"/>
    </source>
</evidence>
<feature type="region of interest" description="Disordered" evidence="11">
    <location>
        <begin position="433"/>
        <end position="506"/>
    </location>
</feature>
<keyword evidence="8 10" id="KW-0539">Nucleus</keyword>
<dbReference type="Proteomes" id="UP001151582">
    <property type="component" value="Unassembled WGS sequence"/>
</dbReference>
<evidence type="ECO:0000256" key="9">
    <source>
        <dbReference type="PROSITE-ProRule" id="PRU00176"/>
    </source>
</evidence>
<protein>
    <recommendedName>
        <fullName evidence="10">Peptidyl-prolyl cis-trans isomerase</fullName>
        <shortName evidence="10">PPIase</shortName>
        <ecNumber evidence="10">5.2.1.8</ecNumber>
    </recommendedName>
</protein>
<dbReference type="PANTHER" id="PTHR45843">
    <property type="entry name" value="PEPTIDYL-PROLYL CIS-TRANS ISOMERASE-LIKE 4"/>
    <property type="match status" value="1"/>
</dbReference>
<dbReference type="FunFam" id="3.30.70.330:FF:000287">
    <property type="entry name" value="Peptidyl-prolyl cis-trans isomerase"/>
    <property type="match status" value="1"/>
</dbReference>
<feature type="region of interest" description="Disordered" evidence="11">
    <location>
        <begin position="228"/>
        <end position="247"/>
    </location>
</feature>
<dbReference type="GO" id="GO:0003723">
    <property type="term" value="F:RNA binding"/>
    <property type="evidence" value="ECO:0007669"/>
    <property type="project" value="UniProtKB-UniRule"/>
</dbReference>
<proteinExistence type="inferred from homology"/>
<sequence length="506" mass="57668">MSVLVETSVGDLVIDLHYKECPRTCFNFLKLCRIKYYNFNLFYNVQPGFMVQTGDPTGSGKGGESVWGVTRGSQYRYFHAEVDARLKHDAIGTVSMAIASDPQRDLTVADVDWSQLGTDTTDPTTAAARRDSPISGSQFFITTGPQLDYLDGKYAVFGHVAEGLDVLTRINDAYCDDKGRPFQDIRIRHTIILHDPFPNPPNLTIPDRSPLPTPQQLADVRLADHELVEDPDQSDAEAREQAQKEKDARAQALTLEMIGDLPFAEIRPPENILFVCKLNPVTSDEDLQMIFSRFGTIISCQVIRDHKSQQSLGYAFIEFSRKEDCEQAYFKMDNVLIDDRRIHVDFSQSVSKLHQQWVQRQVDDRGRQAQGNNSSHLGPTKGSARYNSNHHPLPPRPAGVGPQLKAEYRRPMAIPAGRGRLDQSQHHRMVFKTADAGPPPARRDPSPPPVSKRSSRTRPSRWDRDESQTHQAKSRRRHRRSRSRERKRSRSRSRSRHRRHHRSSRH</sequence>
<dbReference type="PRINTS" id="PR00153">
    <property type="entry name" value="CSAPPISMRASE"/>
</dbReference>
<comment type="similarity">
    <text evidence="4 10">Belongs to the cyclophilin-type PPIase family. PPIL4 subfamily.</text>
</comment>
<dbReference type="SUPFAM" id="SSF54928">
    <property type="entry name" value="RNA-binding domain, RBD"/>
    <property type="match status" value="1"/>
</dbReference>
<dbReference type="OrthoDB" id="2083at2759"/>
<evidence type="ECO:0000256" key="7">
    <source>
        <dbReference type="ARBA" id="ARBA00023235"/>
    </source>
</evidence>
<evidence type="ECO:0000256" key="5">
    <source>
        <dbReference type="ARBA" id="ARBA00022884"/>
    </source>
</evidence>
<comment type="subcellular location">
    <subcellularLocation>
        <location evidence="3 10">Nucleus</location>
    </subcellularLocation>
</comment>
<keyword evidence="6 10" id="KW-0697">Rotamase</keyword>
<dbReference type="SMART" id="SM00360">
    <property type="entry name" value="RRM"/>
    <property type="match status" value="1"/>
</dbReference>
<comment type="caution">
    <text evidence="14">The sequence shown here is derived from an EMBL/GenBank/DDBJ whole genome shotgun (WGS) entry which is preliminary data.</text>
</comment>
<organism evidence="14 15">
    <name type="scientific">Dimargaris verticillata</name>
    <dbReference type="NCBI Taxonomy" id="2761393"/>
    <lineage>
        <taxon>Eukaryota</taxon>
        <taxon>Fungi</taxon>
        <taxon>Fungi incertae sedis</taxon>
        <taxon>Zoopagomycota</taxon>
        <taxon>Kickxellomycotina</taxon>
        <taxon>Dimargaritomycetes</taxon>
        <taxon>Dimargaritales</taxon>
        <taxon>Dimargaritaceae</taxon>
        <taxon>Dimargaris</taxon>
    </lineage>
</organism>
<dbReference type="PROSITE" id="PS50102">
    <property type="entry name" value="RRM"/>
    <property type="match status" value="1"/>
</dbReference>
<feature type="compositionally biased region" description="Basic residues" evidence="11">
    <location>
        <begin position="472"/>
        <end position="506"/>
    </location>
</feature>
<evidence type="ECO:0000313" key="14">
    <source>
        <dbReference type="EMBL" id="KAJ1972092.1"/>
    </source>
</evidence>
<dbReference type="AlphaFoldDB" id="A0A9W8AWV1"/>
<dbReference type="GO" id="GO:0005634">
    <property type="term" value="C:nucleus"/>
    <property type="evidence" value="ECO:0007669"/>
    <property type="project" value="UniProtKB-SubCell"/>
</dbReference>
<dbReference type="PANTHER" id="PTHR45843:SF1">
    <property type="entry name" value="PEPTIDYL-PROLYL CIS-TRANS ISOMERASE-LIKE 4"/>
    <property type="match status" value="1"/>
</dbReference>
<keyword evidence="5 9" id="KW-0694">RNA-binding</keyword>
<dbReference type="EMBL" id="JANBQB010001156">
    <property type="protein sequence ID" value="KAJ1972092.1"/>
    <property type="molecule type" value="Genomic_DNA"/>
</dbReference>
<name>A0A9W8AWV1_9FUNG</name>
<dbReference type="InterPro" id="IPR029000">
    <property type="entry name" value="Cyclophilin-like_dom_sf"/>
</dbReference>
<comment type="catalytic activity">
    <reaction evidence="1 10">
        <text>[protein]-peptidylproline (omega=180) = [protein]-peptidylproline (omega=0)</text>
        <dbReference type="Rhea" id="RHEA:16237"/>
        <dbReference type="Rhea" id="RHEA-COMP:10747"/>
        <dbReference type="Rhea" id="RHEA-COMP:10748"/>
        <dbReference type="ChEBI" id="CHEBI:83833"/>
        <dbReference type="ChEBI" id="CHEBI:83834"/>
        <dbReference type="EC" id="5.2.1.8"/>
    </reaction>
</comment>
<evidence type="ECO:0000259" key="12">
    <source>
        <dbReference type="PROSITE" id="PS50072"/>
    </source>
</evidence>
<gene>
    <name evidence="14" type="primary">cyp6</name>
    <name evidence="14" type="ORF">H4R34_005528</name>
</gene>
<evidence type="ECO:0000256" key="6">
    <source>
        <dbReference type="ARBA" id="ARBA00023110"/>
    </source>
</evidence>
<comment type="function">
    <text evidence="2 10">PPIases accelerate the folding of proteins. It catalyzes the cis-trans isomerization of proline imidic peptide bonds in oligopeptides.</text>
</comment>
<evidence type="ECO:0000259" key="13">
    <source>
        <dbReference type="PROSITE" id="PS50102"/>
    </source>
</evidence>
<evidence type="ECO:0000256" key="10">
    <source>
        <dbReference type="RuleBase" id="RU365081"/>
    </source>
</evidence>
<feature type="domain" description="RRM" evidence="13">
    <location>
        <begin position="271"/>
        <end position="349"/>
    </location>
</feature>
<dbReference type="InterPro" id="IPR035538">
    <property type="entry name" value="Cyclophilin_PPIL4"/>
</dbReference>
<dbReference type="InterPro" id="IPR000504">
    <property type="entry name" value="RRM_dom"/>
</dbReference>
<keyword evidence="15" id="KW-1185">Reference proteome</keyword>
<dbReference type="InterPro" id="IPR035542">
    <property type="entry name" value="CRIP"/>
</dbReference>
<feature type="region of interest" description="Disordered" evidence="11">
    <location>
        <begin position="357"/>
        <end position="403"/>
    </location>
</feature>
<dbReference type="Gene3D" id="3.30.70.330">
    <property type="match status" value="1"/>
</dbReference>
<dbReference type="CDD" id="cd12235">
    <property type="entry name" value="RRM_PPIL4"/>
    <property type="match status" value="1"/>
</dbReference>
<evidence type="ECO:0000313" key="15">
    <source>
        <dbReference type="Proteomes" id="UP001151582"/>
    </source>
</evidence>
<dbReference type="Pfam" id="PF00076">
    <property type="entry name" value="RRM_1"/>
    <property type="match status" value="1"/>
</dbReference>
<evidence type="ECO:0000256" key="3">
    <source>
        <dbReference type="ARBA" id="ARBA00004123"/>
    </source>
</evidence>
<dbReference type="GO" id="GO:0003755">
    <property type="term" value="F:peptidyl-prolyl cis-trans isomerase activity"/>
    <property type="evidence" value="ECO:0007669"/>
    <property type="project" value="UniProtKB-UniRule"/>
</dbReference>
<dbReference type="PROSITE" id="PS50072">
    <property type="entry name" value="CSA_PPIASE_2"/>
    <property type="match status" value="1"/>
</dbReference>
<dbReference type="EC" id="5.2.1.8" evidence="10"/>
<dbReference type="Pfam" id="PF00160">
    <property type="entry name" value="Pro_isomerase"/>
    <property type="match status" value="2"/>
</dbReference>
<dbReference type="SUPFAM" id="SSF50891">
    <property type="entry name" value="Cyclophilin-like"/>
    <property type="match status" value="1"/>
</dbReference>
<evidence type="ECO:0000256" key="1">
    <source>
        <dbReference type="ARBA" id="ARBA00000971"/>
    </source>
</evidence>
<feature type="compositionally biased region" description="Basic and acidic residues" evidence="11">
    <location>
        <begin position="236"/>
        <end position="247"/>
    </location>
</feature>
<accession>A0A9W8AWV1</accession>
<evidence type="ECO:0000256" key="8">
    <source>
        <dbReference type="ARBA" id="ARBA00023242"/>
    </source>
</evidence>
<dbReference type="InterPro" id="IPR012677">
    <property type="entry name" value="Nucleotide-bd_a/b_plait_sf"/>
</dbReference>
<dbReference type="InterPro" id="IPR035979">
    <property type="entry name" value="RBD_domain_sf"/>
</dbReference>
<keyword evidence="7 10" id="KW-0413">Isomerase</keyword>
<evidence type="ECO:0000256" key="4">
    <source>
        <dbReference type="ARBA" id="ARBA00010739"/>
    </source>
</evidence>
<feature type="domain" description="PPIase cyclophilin-type" evidence="12">
    <location>
        <begin position="6"/>
        <end position="192"/>
    </location>
</feature>
<dbReference type="InterPro" id="IPR002130">
    <property type="entry name" value="Cyclophilin-type_PPIase_dom"/>
</dbReference>
<dbReference type="CDD" id="cd01921">
    <property type="entry name" value="cyclophilin_RRM"/>
    <property type="match status" value="1"/>
</dbReference>